<proteinExistence type="predicted"/>
<organism evidence="1 2">
    <name type="scientific">Pseudoalteromonas piscicida</name>
    <dbReference type="NCBI Taxonomy" id="43662"/>
    <lineage>
        <taxon>Bacteria</taxon>
        <taxon>Pseudomonadati</taxon>
        <taxon>Pseudomonadota</taxon>
        <taxon>Gammaproteobacteria</taxon>
        <taxon>Alteromonadales</taxon>
        <taxon>Pseudoalteromonadaceae</taxon>
        <taxon>Pseudoalteromonas</taxon>
    </lineage>
</organism>
<evidence type="ECO:0000313" key="1">
    <source>
        <dbReference type="EMBL" id="PCK30341.1"/>
    </source>
</evidence>
<gene>
    <name evidence="1" type="ORF">CEX98_17955</name>
</gene>
<dbReference type="Proteomes" id="UP000228621">
    <property type="component" value="Unassembled WGS sequence"/>
</dbReference>
<reference evidence="2" key="1">
    <citation type="journal article" date="2019" name="Genome Announc.">
        <title>Draft Genome Sequence of Pseudoalteromonas piscicida Strain 36Y ROTHPW, an Hypersaline Seawater Isolate from the South Coast of Sonora, Mexico.</title>
        <authorList>
            <person name="Sanchez-Diaz R."/>
            <person name="Molina-Garza Z.J."/>
            <person name="Cruz-Suarez L.E."/>
            <person name="Selvin J."/>
            <person name="Kiran G.S."/>
            <person name="Ibarra-Gamez J.C."/>
            <person name="Gomez-Gil B."/>
            <person name="Galaviz-Silva L."/>
        </authorList>
    </citation>
    <scope>NUCLEOTIDE SEQUENCE [LARGE SCALE GENOMIC DNA]</scope>
    <source>
        <strain evidence="2">36Y_RITHPW</strain>
    </source>
</reference>
<evidence type="ECO:0000313" key="2">
    <source>
        <dbReference type="Proteomes" id="UP000228621"/>
    </source>
</evidence>
<protein>
    <submittedName>
        <fullName evidence="1">Uncharacterized protein</fullName>
    </submittedName>
</protein>
<comment type="caution">
    <text evidence="1">The sequence shown here is derived from an EMBL/GenBank/DDBJ whole genome shotgun (WGS) entry which is preliminary data.</text>
</comment>
<dbReference type="RefSeq" id="WP_099643397.1">
    <property type="nucleotide sequence ID" value="NZ_NKHF01000087.1"/>
</dbReference>
<name>A0A2A5JM63_PSEO7</name>
<accession>A0A2A5JM63</accession>
<sequence length="273" mass="28440">MPTPQPGTVVSNAQTRAANLTTTNSNEVPATKQFAVNATGNLFIASTLNNTANGSALPQEAENAFGEVSVFFAALTKAMAESGTSLYDYDALNKLVSSSGLFVKVTESNIQFESKQTGVTLSSQLIQTLLGLSGNLASIGKSLMDMIAGMGQAAVSISANTDSQEKKVGTIIFVCEYLLGAISIAPIVVSADANDVKSVWQAGPCLKGGHTDVQLNLCKSVYLFVPPAFVKQAASLNEAMSDPEFNNLIESMRSVIAAPAQSTAASKTTKKDS</sequence>
<dbReference type="EMBL" id="NKHF01000087">
    <property type="protein sequence ID" value="PCK30341.1"/>
    <property type="molecule type" value="Genomic_DNA"/>
</dbReference>
<dbReference type="OrthoDB" id="5812445at2"/>
<dbReference type="AlphaFoldDB" id="A0A2A5JM63"/>
<keyword evidence="2" id="KW-1185">Reference proteome</keyword>